<keyword evidence="2" id="KW-1185">Reference proteome</keyword>
<organism evidence="1 2">
    <name type="scientific">Portunus trituberculatus</name>
    <name type="common">Swimming crab</name>
    <name type="synonym">Neptunus trituberculatus</name>
    <dbReference type="NCBI Taxonomy" id="210409"/>
    <lineage>
        <taxon>Eukaryota</taxon>
        <taxon>Metazoa</taxon>
        <taxon>Ecdysozoa</taxon>
        <taxon>Arthropoda</taxon>
        <taxon>Crustacea</taxon>
        <taxon>Multicrustacea</taxon>
        <taxon>Malacostraca</taxon>
        <taxon>Eumalacostraca</taxon>
        <taxon>Eucarida</taxon>
        <taxon>Decapoda</taxon>
        <taxon>Pleocyemata</taxon>
        <taxon>Brachyura</taxon>
        <taxon>Eubrachyura</taxon>
        <taxon>Portunoidea</taxon>
        <taxon>Portunidae</taxon>
        <taxon>Portuninae</taxon>
        <taxon>Portunus</taxon>
    </lineage>
</organism>
<proteinExistence type="predicted"/>
<gene>
    <name evidence="1" type="ORF">E2C01_056711</name>
</gene>
<evidence type="ECO:0000313" key="1">
    <source>
        <dbReference type="EMBL" id="MPC62622.1"/>
    </source>
</evidence>
<comment type="caution">
    <text evidence="1">The sequence shown here is derived from an EMBL/GenBank/DDBJ whole genome shotgun (WGS) entry which is preliminary data.</text>
</comment>
<accession>A0A5B7GUW8</accession>
<sequence length="83" mass="9417">MIRWPCRLTLVKEEEVEGEQEEGTGQFWSGLGPVSKGVIQFEGLHVIFHVGRARDGTVPRLGRNSSKIQVRFLLDRLGLKRNT</sequence>
<dbReference type="AlphaFoldDB" id="A0A5B7GUW8"/>
<reference evidence="1 2" key="1">
    <citation type="submission" date="2019-05" db="EMBL/GenBank/DDBJ databases">
        <title>Another draft genome of Portunus trituberculatus and its Hox gene families provides insights of decapod evolution.</title>
        <authorList>
            <person name="Jeong J.-H."/>
            <person name="Song I."/>
            <person name="Kim S."/>
            <person name="Choi T."/>
            <person name="Kim D."/>
            <person name="Ryu S."/>
            <person name="Kim W."/>
        </authorList>
    </citation>
    <scope>NUCLEOTIDE SEQUENCE [LARGE SCALE GENOMIC DNA]</scope>
    <source>
        <tissue evidence="1">Muscle</tissue>
    </source>
</reference>
<protein>
    <submittedName>
        <fullName evidence="1">Uncharacterized protein</fullName>
    </submittedName>
</protein>
<evidence type="ECO:0000313" key="2">
    <source>
        <dbReference type="Proteomes" id="UP000324222"/>
    </source>
</evidence>
<dbReference type="Proteomes" id="UP000324222">
    <property type="component" value="Unassembled WGS sequence"/>
</dbReference>
<name>A0A5B7GUW8_PORTR</name>
<dbReference type="EMBL" id="VSRR010019878">
    <property type="protein sequence ID" value="MPC62622.1"/>
    <property type="molecule type" value="Genomic_DNA"/>
</dbReference>